<name>A0ABR0BR59_PURLI</name>
<keyword evidence="2" id="KW-0812">Transmembrane</keyword>
<feature type="transmembrane region" description="Helical" evidence="2">
    <location>
        <begin position="26"/>
        <end position="48"/>
    </location>
</feature>
<dbReference type="EMBL" id="JAWRVI010000041">
    <property type="protein sequence ID" value="KAK4086452.1"/>
    <property type="molecule type" value="Genomic_DNA"/>
</dbReference>
<keyword evidence="2" id="KW-1133">Transmembrane helix</keyword>
<feature type="compositionally biased region" description="Basic and acidic residues" evidence="1">
    <location>
        <begin position="92"/>
        <end position="104"/>
    </location>
</feature>
<dbReference type="Proteomes" id="UP001287286">
    <property type="component" value="Unassembled WGS sequence"/>
</dbReference>
<feature type="compositionally biased region" description="Basic and acidic residues" evidence="1">
    <location>
        <begin position="349"/>
        <end position="361"/>
    </location>
</feature>
<feature type="region of interest" description="Disordered" evidence="1">
    <location>
        <begin position="349"/>
        <end position="372"/>
    </location>
</feature>
<evidence type="ECO:0000313" key="4">
    <source>
        <dbReference type="Proteomes" id="UP001287286"/>
    </source>
</evidence>
<evidence type="ECO:0000256" key="1">
    <source>
        <dbReference type="SAM" id="MobiDB-lite"/>
    </source>
</evidence>
<evidence type="ECO:0000256" key="2">
    <source>
        <dbReference type="SAM" id="Phobius"/>
    </source>
</evidence>
<organism evidence="3 4">
    <name type="scientific">Purpureocillium lilacinum</name>
    <name type="common">Paecilomyces lilacinus</name>
    <dbReference type="NCBI Taxonomy" id="33203"/>
    <lineage>
        <taxon>Eukaryota</taxon>
        <taxon>Fungi</taxon>
        <taxon>Dikarya</taxon>
        <taxon>Ascomycota</taxon>
        <taxon>Pezizomycotina</taxon>
        <taxon>Sordariomycetes</taxon>
        <taxon>Hypocreomycetidae</taxon>
        <taxon>Hypocreales</taxon>
        <taxon>Ophiocordycipitaceae</taxon>
        <taxon>Purpureocillium</taxon>
    </lineage>
</organism>
<evidence type="ECO:0000313" key="3">
    <source>
        <dbReference type="EMBL" id="KAK4086452.1"/>
    </source>
</evidence>
<sequence>MPPMGIEGSDMLSRLHPQHEKGWEKVTVIAVAVWVAVATLFVAPVTRLQRQFDDERSRPMRPCLETGHASGWILDASTRARKPNHGSLSPASKEHSVHQREPIRCQRAQSPEPADSCLPPPNFIPAGPGGRDMSAAIAASASWSAGAEWSPPSAAGRDPAEPTFRPGSVRRVAVTAVRNYDCRRESRQHLDAGIWHILGHGLALFCRPPLEDRRLNGPTSSSLLPGPAPNAEKPTRISRAVSAKGGHILPRSRSPVTDEAGAAETWIVGPAQVEKSLARDCGEWKTPHYAALHECNPGDTCAGRDEAGGLHGGRNPSRGDGGNALGYEKQNSHVCAIESRWCKVRIALQRRESHSEPHEQQRFAVPRRRGGR</sequence>
<keyword evidence="4" id="KW-1185">Reference proteome</keyword>
<feature type="region of interest" description="Disordered" evidence="1">
    <location>
        <begin position="80"/>
        <end position="129"/>
    </location>
</feature>
<comment type="caution">
    <text evidence="3">The sequence shown here is derived from an EMBL/GenBank/DDBJ whole genome shotgun (WGS) entry which is preliminary data.</text>
</comment>
<gene>
    <name evidence="3" type="ORF">Purlil1_9298</name>
</gene>
<accession>A0ABR0BR59</accession>
<protein>
    <submittedName>
        <fullName evidence="3">Uncharacterized protein</fullName>
    </submittedName>
</protein>
<keyword evidence="2" id="KW-0472">Membrane</keyword>
<reference evidence="3 4" key="1">
    <citation type="journal article" date="2024" name="Microbiol. Resour. Announc.">
        <title>Genome annotations for the ascomycete fungi Trichoderma harzianum, Trichoderma aggressivum, and Purpureocillium lilacinum.</title>
        <authorList>
            <person name="Beijen E.P.W."/>
            <person name="Ohm R.A."/>
        </authorList>
    </citation>
    <scope>NUCLEOTIDE SEQUENCE [LARGE SCALE GENOMIC DNA]</scope>
    <source>
        <strain evidence="3 4">CBS 150709</strain>
    </source>
</reference>
<proteinExistence type="predicted"/>